<dbReference type="AlphaFoldDB" id="A0A1F4W1R7"/>
<dbReference type="Proteomes" id="UP000176614">
    <property type="component" value="Unassembled WGS sequence"/>
</dbReference>
<dbReference type="Pfam" id="PF00239">
    <property type="entry name" value="Resolvase"/>
    <property type="match status" value="1"/>
</dbReference>
<dbReference type="InterPro" id="IPR050639">
    <property type="entry name" value="SSR_resolvase"/>
</dbReference>
<reference evidence="3 4" key="1">
    <citation type="journal article" date="2016" name="Nat. Commun.">
        <title>Thousands of microbial genomes shed light on interconnected biogeochemical processes in an aquifer system.</title>
        <authorList>
            <person name="Anantharaman K."/>
            <person name="Brown C.T."/>
            <person name="Hug L.A."/>
            <person name="Sharon I."/>
            <person name="Castelle C.J."/>
            <person name="Probst A.J."/>
            <person name="Thomas B.C."/>
            <person name="Singh A."/>
            <person name="Wilkins M.J."/>
            <person name="Karaoz U."/>
            <person name="Brodie E.L."/>
            <person name="Williams K.H."/>
            <person name="Hubbard S.S."/>
            <person name="Banfield J.F."/>
        </authorList>
    </citation>
    <scope>NUCLEOTIDE SEQUENCE [LARGE SCALE GENOMIC DNA]</scope>
</reference>
<dbReference type="InterPro" id="IPR006119">
    <property type="entry name" value="Resolv_N"/>
</dbReference>
<organism evidence="3 4">
    <name type="scientific">candidate division WWE3 bacterium RIFOXYA2_FULL_46_9</name>
    <dbReference type="NCBI Taxonomy" id="1802636"/>
    <lineage>
        <taxon>Bacteria</taxon>
        <taxon>Katanobacteria</taxon>
    </lineage>
</organism>
<dbReference type="SUPFAM" id="SSF53041">
    <property type="entry name" value="Resolvase-like"/>
    <property type="match status" value="1"/>
</dbReference>
<comment type="caution">
    <text evidence="3">The sequence shown here is derived from an EMBL/GenBank/DDBJ whole genome shotgun (WGS) entry which is preliminary data.</text>
</comment>
<dbReference type="PROSITE" id="PS51737">
    <property type="entry name" value="RECOMBINASE_DNA_BIND"/>
    <property type="match status" value="1"/>
</dbReference>
<dbReference type="Gene3D" id="3.90.1750.20">
    <property type="entry name" value="Putative Large Serine Recombinase, Chain B, Domain 2"/>
    <property type="match status" value="1"/>
</dbReference>
<dbReference type="PROSITE" id="PS51736">
    <property type="entry name" value="RECOMBINASES_3"/>
    <property type="match status" value="1"/>
</dbReference>
<evidence type="ECO:0000313" key="4">
    <source>
        <dbReference type="Proteomes" id="UP000176614"/>
    </source>
</evidence>
<dbReference type="GO" id="GO:0003677">
    <property type="term" value="F:DNA binding"/>
    <property type="evidence" value="ECO:0007669"/>
    <property type="project" value="InterPro"/>
</dbReference>
<dbReference type="Pfam" id="PF07508">
    <property type="entry name" value="Recombinase"/>
    <property type="match status" value="1"/>
</dbReference>
<dbReference type="Gene3D" id="3.40.50.1390">
    <property type="entry name" value="Resolvase, N-terminal catalytic domain"/>
    <property type="match status" value="1"/>
</dbReference>
<protein>
    <recommendedName>
        <fullName evidence="5">Recombinase family protein</fullName>
    </recommendedName>
</protein>
<accession>A0A1F4W1R7</accession>
<dbReference type="GO" id="GO:0000150">
    <property type="term" value="F:DNA strand exchange activity"/>
    <property type="evidence" value="ECO:0007669"/>
    <property type="project" value="InterPro"/>
</dbReference>
<evidence type="ECO:0000259" key="2">
    <source>
        <dbReference type="PROSITE" id="PS51737"/>
    </source>
</evidence>
<dbReference type="InterPro" id="IPR038109">
    <property type="entry name" value="DNA_bind_recomb_sf"/>
</dbReference>
<dbReference type="PANTHER" id="PTHR30461">
    <property type="entry name" value="DNA-INVERTASE FROM LAMBDOID PROPHAGE"/>
    <property type="match status" value="1"/>
</dbReference>
<dbReference type="InterPro" id="IPR011109">
    <property type="entry name" value="DNA_bind_recombinase_dom"/>
</dbReference>
<dbReference type="SMART" id="SM00857">
    <property type="entry name" value="Resolvase"/>
    <property type="match status" value="1"/>
</dbReference>
<dbReference type="EMBL" id="MEVT01000006">
    <property type="protein sequence ID" value="OGC63362.1"/>
    <property type="molecule type" value="Genomic_DNA"/>
</dbReference>
<dbReference type="InterPro" id="IPR036162">
    <property type="entry name" value="Resolvase-like_N_sf"/>
</dbReference>
<name>A0A1F4W1R7_UNCKA</name>
<evidence type="ECO:0000313" key="3">
    <source>
        <dbReference type="EMBL" id="OGC63362.1"/>
    </source>
</evidence>
<feature type="domain" description="Resolvase/invertase-type recombinase catalytic" evidence="1">
    <location>
        <begin position="2"/>
        <end position="147"/>
    </location>
</feature>
<proteinExistence type="predicted"/>
<dbReference type="PANTHER" id="PTHR30461:SF23">
    <property type="entry name" value="DNA RECOMBINASE-RELATED"/>
    <property type="match status" value="1"/>
</dbReference>
<evidence type="ECO:0008006" key="5">
    <source>
        <dbReference type="Google" id="ProtNLM"/>
    </source>
</evidence>
<sequence length="531" mass="62247">MRLAFYGRVSTQRQEKEETIENQLLVVKEKFEKEGHVFVKDYIDENWSGMVLERPDLDQLRLDAASDLWEGIAMYDTDRLSRKYMHLCILQEEFEKAGKQLLFVTIKTPENDEDRLMFGIKGLFSEYERYKISERFRLGKLRKARSGQLIISHAPFGYRLFKKTDKEHTRIEIEPYEAEVIKMIFTWLGEEGCSIREVIRRLTDKGIQPRKSMRKVWATSTINNFIHNETYMGTAYFGKSKAIEPKNPLKIEKYKRIKKTSRVLRPKEDWILIKVPTIITEELYNKVRARMEVNSKFAPKNKKHEYLLTSLVACPCGYNRVGEQGRYYRCSQRIYTFPVKQSCTEGGVDSSMLDSMVWQEISQLLLQKDLILDYYNRWTDSLNAKHNTYESQVKPLERGLDSLERESARYVKAFGAGLLDFQQFQELKVELDNKRLLLQAQISVKKSSADEAKRTHLTEGMVDTYCQFASAALNGLSFQQKQEILRTVVEKVTATQKEAIIYGYIPVKKLNTKEDILNVEQRPIHRNHWIA</sequence>
<evidence type="ECO:0000259" key="1">
    <source>
        <dbReference type="PROSITE" id="PS51736"/>
    </source>
</evidence>
<dbReference type="CDD" id="cd00338">
    <property type="entry name" value="Ser_Recombinase"/>
    <property type="match status" value="1"/>
</dbReference>
<gene>
    <name evidence="3" type="ORF">A2264_01355</name>
</gene>
<feature type="domain" description="Recombinase" evidence="2">
    <location>
        <begin position="155"/>
        <end position="297"/>
    </location>
</feature>